<dbReference type="Proteomes" id="UP000006753">
    <property type="component" value="Unassembled WGS sequence"/>
</dbReference>
<dbReference type="eggNOG" id="ENOG502QW6D">
    <property type="taxonomic scope" value="Eukaryota"/>
</dbReference>
<feature type="region of interest" description="Disordered" evidence="7">
    <location>
        <begin position="633"/>
        <end position="654"/>
    </location>
</feature>
<dbReference type="GO" id="GO:0008270">
    <property type="term" value="F:zinc ion binding"/>
    <property type="evidence" value="ECO:0007669"/>
    <property type="project" value="InterPro"/>
</dbReference>
<dbReference type="InterPro" id="IPR007219">
    <property type="entry name" value="XnlR_reg_dom"/>
</dbReference>
<dbReference type="GO" id="GO:0006351">
    <property type="term" value="P:DNA-templated transcription"/>
    <property type="evidence" value="ECO:0007669"/>
    <property type="project" value="InterPro"/>
</dbReference>
<comment type="subcellular location">
    <subcellularLocation>
        <location evidence="1">Nucleus</location>
    </subcellularLocation>
</comment>
<dbReference type="InterPro" id="IPR051089">
    <property type="entry name" value="prtT"/>
</dbReference>
<dbReference type="InterPro" id="IPR036864">
    <property type="entry name" value="Zn2-C6_fun-type_DNA-bd_sf"/>
</dbReference>
<sequence>MSLNKRPRNDQDHDTASSADQRPASKPQLTRACAECKKHKIKCFVQPGAEACRKCQKSGIQCVPHNLKQKFIEEDTAWKSQASAQIDQLKAAVAQLLQQSNLPSLSGYQTNLGLSRQTVRDAPIFPETACNYNTAGAVGNFTSEGSSALHRKDDSDLVPLPMNNLYSLTDPGKSRLILVDSSLVSVDLVNSSSRSFGCFKTMGNVVNSRHTATLLARYFISRGVVSLAEAEFLFAHFQSRINPLLWNGILCSHKTLATARESSSLLVATVLTVAALHMPNREQSLRATYDAFVMLMRDSCMLRSQNLDDIRGLCIGAFYLTSLSWALCSRAVRVATEMNLHKSSLQFARGSLASYERVRLWYVLYVCDHQFALAYGRPPMMHDCAAIRNADKLLTSELSSEGDRGLVAQVKLFRILAGCYFMYGCDADLELSGQDFEILQSLNIQLDQWRLEHQPKSVDTSRDPLLPSKGITLYYHLARFQLNSLSLRGISASRGPGGPAMNWERQEAANNAIAAATSTMRLLMIEDSQLRDAQIGMPIFVHAMIAVCASFLLKMAVVFCEPAGVNKALRLPRDLAKFGLNFHTESVLREVEALVGMLKAMADRASQQHVAGHVVTGLRELLQRFSPGPEPSTYLYPRGAESTGSAPGVHAQNSNSNASCDDAFVTGQADTTSCGATITQLPGGQDGAWTQSMSLGHQQDPFDLLGGDLDWRFNDAFLLGIQTEDSYM</sequence>
<dbReference type="SMART" id="SM00906">
    <property type="entry name" value="Fungal_trans"/>
    <property type="match status" value="1"/>
</dbReference>
<gene>
    <name evidence="9" type="ORF">MBM_06187</name>
</gene>
<organism evidence="9 10">
    <name type="scientific">Marssonina brunnea f. sp. multigermtubi (strain MB_m1)</name>
    <name type="common">Marssonina leaf spot fungus</name>
    <dbReference type="NCBI Taxonomy" id="1072389"/>
    <lineage>
        <taxon>Eukaryota</taxon>
        <taxon>Fungi</taxon>
        <taxon>Dikarya</taxon>
        <taxon>Ascomycota</taxon>
        <taxon>Pezizomycotina</taxon>
        <taxon>Leotiomycetes</taxon>
        <taxon>Helotiales</taxon>
        <taxon>Drepanopezizaceae</taxon>
        <taxon>Drepanopeziza</taxon>
    </lineage>
</organism>
<protein>
    <recommendedName>
        <fullName evidence="8">Zn(2)-C6 fungal-type domain-containing protein</fullName>
    </recommendedName>
</protein>
<name>K1XSR6_MARBU</name>
<dbReference type="HOGENOM" id="CLU_011003_0_1_1"/>
<dbReference type="GO" id="GO:0000981">
    <property type="term" value="F:DNA-binding transcription factor activity, RNA polymerase II-specific"/>
    <property type="evidence" value="ECO:0007669"/>
    <property type="project" value="InterPro"/>
</dbReference>
<keyword evidence="4" id="KW-0238">DNA-binding</keyword>
<dbReference type="PANTHER" id="PTHR31845:SF17">
    <property type="entry name" value="ZN(II)2CYS6 TRANSCRIPTION FACTOR (EUROFUNG)"/>
    <property type="match status" value="1"/>
</dbReference>
<dbReference type="Gene3D" id="4.10.240.10">
    <property type="entry name" value="Zn(2)-C6 fungal-type DNA-binding domain"/>
    <property type="match status" value="1"/>
</dbReference>
<dbReference type="InterPro" id="IPR001138">
    <property type="entry name" value="Zn2Cys6_DnaBD"/>
</dbReference>
<keyword evidence="10" id="KW-1185">Reference proteome</keyword>
<dbReference type="Pfam" id="PF00172">
    <property type="entry name" value="Zn_clus"/>
    <property type="match status" value="1"/>
</dbReference>
<accession>K1XSR6</accession>
<evidence type="ECO:0000256" key="1">
    <source>
        <dbReference type="ARBA" id="ARBA00004123"/>
    </source>
</evidence>
<evidence type="ECO:0000256" key="7">
    <source>
        <dbReference type="SAM" id="MobiDB-lite"/>
    </source>
</evidence>
<dbReference type="CDD" id="cd00067">
    <property type="entry name" value="GAL4"/>
    <property type="match status" value="1"/>
</dbReference>
<dbReference type="GO" id="GO:0005634">
    <property type="term" value="C:nucleus"/>
    <property type="evidence" value="ECO:0007669"/>
    <property type="project" value="UniProtKB-SubCell"/>
</dbReference>
<proteinExistence type="predicted"/>
<dbReference type="PROSITE" id="PS00463">
    <property type="entry name" value="ZN2_CY6_FUNGAL_1"/>
    <property type="match status" value="1"/>
</dbReference>
<dbReference type="GO" id="GO:0000976">
    <property type="term" value="F:transcription cis-regulatory region binding"/>
    <property type="evidence" value="ECO:0007669"/>
    <property type="project" value="TreeGrafter"/>
</dbReference>
<dbReference type="EMBL" id="JH921441">
    <property type="protein sequence ID" value="EKD15559.1"/>
    <property type="molecule type" value="Genomic_DNA"/>
</dbReference>
<dbReference type="AlphaFoldDB" id="K1XSR6"/>
<keyword evidence="6" id="KW-0539">Nucleus</keyword>
<keyword evidence="3" id="KW-0805">Transcription regulation</keyword>
<dbReference type="OMA" id="QMAADNF"/>
<dbReference type="SUPFAM" id="SSF57701">
    <property type="entry name" value="Zn2/Cys6 DNA-binding domain"/>
    <property type="match status" value="1"/>
</dbReference>
<evidence type="ECO:0000256" key="5">
    <source>
        <dbReference type="ARBA" id="ARBA00023163"/>
    </source>
</evidence>
<evidence type="ECO:0000313" key="9">
    <source>
        <dbReference type="EMBL" id="EKD15559.1"/>
    </source>
</evidence>
<reference evidence="9 10" key="1">
    <citation type="journal article" date="2012" name="BMC Genomics">
        <title>Sequencing the genome of Marssonina brunnea reveals fungus-poplar co-evolution.</title>
        <authorList>
            <person name="Zhu S."/>
            <person name="Cao Y.-Z."/>
            <person name="Jiang C."/>
            <person name="Tan B.-Y."/>
            <person name="Wang Z."/>
            <person name="Feng S."/>
            <person name="Zhang L."/>
            <person name="Su X.-H."/>
            <person name="Brejova B."/>
            <person name="Vinar T."/>
            <person name="Xu M."/>
            <person name="Wang M.-X."/>
            <person name="Zhang S.-G."/>
            <person name="Huang M.-R."/>
            <person name="Wu R."/>
            <person name="Zhou Y."/>
        </authorList>
    </citation>
    <scope>NUCLEOTIDE SEQUENCE [LARGE SCALE GENOMIC DNA]</scope>
    <source>
        <strain evidence="9 10">MB_m1</strain>
    </source>
</reference>
<evidence type="ECO:0000313" key="10">
    <source>
        <dbReference type="Proteomes" id="UP000006753"/>
    </source>
</evidence>
<feature type="domain" description="Zn(2)-C6 fungal-type" evidence="8">
    <location>
        <begin position="32"/>
        <end position="63"/>
    </location>
</feature>
<dbReference type="InParanoid" id="K1XSR6"/>
<feature type="region of interest" description="Disordered" evidence="7">
    <location>
        <begin position="1"/>
        <end position="26"/>
    </location>
</feature>
<dbReference type="OrthoDB" id="4060227at2759"/>
<dbReference type="CDD" id="cd12148">
    <property type="entry name" value="fungal_TF_MHR"/>
    <property type="match status" value="1"/>
</dbReference>
<evidence type="ECO:0000256" key="6">
    <source>
        <dbReference type="ARBA" id="ARBA00023242"/>
    </source>
</evidence>
<dbReference type="PANTHER" id="PTHR31845">
    <property type="entry name" value="FINGER DOMAIN PROTEIN, PUTATIVE-RELATED"/>
    <property type="match status" value="1"/>
</dbReference>
<keyword evidence="5" id="KW-0804">Transcription</keyword>
<evidence type="ECO:0000256" key="4">
    <source>
        <dbReference type="ARBA" id="ARBA00023125"/>
    </source>
</evidence>
<evidence type="ECO:0000256" key="3">
    <source>
        <dbReference type="ARBA" id="ARBA00023015"/>
    </source>
</evidence>
<dbReference type="PROSITE" id="PS50048">
    <property type="entry name" value="ZN2_CY6_FUNGAL_2"/>
    <property type="match status" value="1"/>
</dbReference>
<dbReference type="KEGG" id="mbe:MBM_06187"/>
<evidence type="ECO:0000259" key="8">
    <source>
        <dbReference type="PROSITE" id="PS50048"/>
    </source>
</evidence>
<dbReference type="SMART" id="SM00066">
    <property type="entry name" value="GAL4"/>
    <property type="match status" value="1"/>
</dbReference>
<evidence type="ECO:0000256" key="2">
    <source>
        <dbReference type="ARBA" id="ARBA00022723"/>
    </source>
</evidence>
<keyword evidence="2" id="KW-0479">Metal-binding</keyword>
<dbReference type="Pfam" id="PF04082">
    <property type="entry name" value="Fungal_trans"/>
    <property type="match status" value="1"/>
</dbReference>